<evidence type="ECO:0000313" key="9">
    <source>
        <dbReference type="EMBL" id="KAL0256637.1"/>
    </source>
</evidence>
<feature type="compositionally biased region" description="Polar residues" evidence="7">
    <location>
        <begin position="1834"/>
        <end position="1845"/>
    </location>
</feature>
<dbReference type="InterPro" id="IPR022031">
    <property type="entry name" value="Rif1_N"/>
</dbReference>
<proteinExistence type="predicted"/>
<feature type="compositionally biased region" description="Polar residues" evidence="7">
    <location>
        <begin position="1755"/>
        <end position="1768"/>
    </location>
</feature>
<dbReference type="PANTHER" id="PTHR22928">
    <property type="entry name" value="TELOMERE-ASSOCIATED PROTEIN RIF1"/>
    <property type="match status" value="1"/>
</dbReference>
<keyword evidence="3" id="KW-0158">Chromosome</keyword>
<protein>
    <recommendedName>
        <fullName evidence="8">Telomere-associated protein Rif1 N-terminal domain-containing protein</fullName>
    </recommendedName>
</protein>
<comment type="caution">
    <text evidence="9">The sequence shown here is derived from an EMBL/GenBank/DDBJ whole genome shotgun (WGS) entry which is preliminary data.</text>
</comment>
<feature type="compositionally biased region" description="Basic residues" evidence="7">
    <location>
        <begin position="1570"/>
        <end position="1584"/>
    </location>
</feature>
<evidence type="ECO:0000256" key="6">
    <source>
        <dbReference type="ARBA" id="ARBA00023306"/>
    </source>
</evidence>
<evidence type="ECO:0000256" key="1">
    <source>
        <dbReference type="ARBA" id="ARBA00004123"/>
    </source>
</evidence>
<evidence type="ECO:0000256" key="2">
    <source>
        <dbReference type="ARBA" id="ARBA00004574"/>
    </source>
</evidence>
<feature type="compositionally biased region" description="Polar residues" evidence="7">
    <location>
        <begin position="1806"/>
        <end position="1820"/>
    </location>
</feature>
<evidence type="ECO:0000256" key="4">
    <source>
        <dbReference type="ARBA" id="ARBA00022895"/>
    </source>
</evidence>
<dbReference type="GeneID" id="92013117"/>
<keyword evidence="5" id="KW-0539">Nucleus</keyword>
<evidence type="ECO:0000256" key="3">
    <source>
        <dbReference type="ARBA" id="ARBA00022454"/>
    </source>
</evidence>
<dbReference type="Proteomes" id="UP001430584">
    <property type="component" value="Unassembled WGS sequence"/>
</dbReference>
<keyword evidence="10" id="KW-1185">Reference proteome</keyword>
<evidence type="ECO:0000313" key="10">
    <source>
        <dbReference type="Proteomes" id="UP001430584"/>
    </source>
</evidence>
<feature type="compositionally biased region" description="Polar residues" evidence="7">
    <location>
        <begin position="1712"/>
        <end position="1729"/>
    </location>
</feature>
<feature type="compositionally biased region" description="Low complexity" evidence="7">
    <location>
        <begin position="1375"/>
        <end position="1389"/>
    </location>
</feature>
<feature type="compositionally biased region" description="Polar residues" evidence="7">
    <location>
        <begin position="1"/>
        <end position="10"/>
    </location>
</feature>
<dbReference type="PANTHER" id="PTHR22928:SF3">
    <property type="entry name" value="TELOMERE-ASSOCIATED PROTEIN RIF1"/>
    <property type="match status" value="1"/>
</dbReference>
<evidence type="ECO:0000256" key="5">
    <source>
        <dbReference type="ARBA" id="ARBA00023242"/>
    </source>
</evidence>
<evidence type="ECO:0000259" key="8">
    <source>
        <dbReference type="Pfam" id="PF12231"/>
    </source>
</evidence>
<feature type="region of interest" description="Disordered" evidence="7">
    <location>
        <begin position="1148"/>
        <end position="1200"/>
    </location>
</feature>
<gene>
    <name evidence="9" type="ORF">SLS55_009032</name>
</gene>
<organism evidence="9 10">
    <name type="scientific">Diplodia seriata</name>
    <dbReference type="NCBI Taxonomy" id="420778"/>
    <lineage>
        <taxon>Eukaryota</taxon>
        <taxon>Fungi</taxon>
        <taxon>Dikarya</taxon>
        <taxon>Ascomycota</taxon>
        <taxon>Pezizomycotina</taxon>
        <taxon>Dothideomycetes</taxon>
        <taxon>Dothideomycetes incertae sedis</taxon>
        <taxon>Botryosphaeriales</taxon>
        <taxon>Botryosphaeriaceae</taxon>
        <taxon>Diplodia</taxon>
    </lineage>
</organism>
<sequence length="1925" mass="210807">MTPVSPTTLESLPVRPPTPPREADKYVDEAIEFLSDSFEVEDAVGEAPVTAAPAYVNTPPQQSPASSADRANDSARRKKVDFSPWTAYHSANDIATSRRGLPGSPLRPLPQPRDPRTLKSILKAHDPPVTQPSTPTSGQAAGTPSGFATLMETLVKQLAGQSRLHRVDAYMALVSTLKTYDGKPDAKTLADKMGLLAQFMQRDMTATNNQTGGLDVQLALQAIKLFVALLEAGPVAERIPDTFRTFFLDKAIETFGDATAPKQWVNHVLHAFSQQQFGKSMNVDRANRAVTALKDIEDRVSGNNVVIGRMMAYRTLLGQQKLVMIDRASDWIQNVFHGLLSSSKDIRMRAVELGTVTGISVGKEDEKFKVPRTAMEILAKPIDDGRTYGDYFTNQLVEMLSNGEPAQHVPLIWASVVLLLRNQSHKFEAWKLLRKWLIVFQNCVNSSDKEVAIQANGAWNRFVYAVRPTQHTSSAFRNLLRQALVAQFERKGSDKDGQRMKRSAFSSYCNLLYYSLSPTAPTEQLDLYWQEFVVEVLPTMVKRDRRSAFMACKVLTALFKRNRTKLWRENLAVESTTVTLDSIIALNPRWARQRLGKVLQPFELCFASVPWTNNSPSEDVAPEAPIKTMWTSLMATVAEAGSKEVTASMDFKEACAHILNLLHRLWTNYPKSLCQDDGSGLTWIEKFAFVVLTAVDQLGPGSFADPILSRNPAGDFEVAPTPSHRPHSRGCLQSPLLHILHLFTNNVPAGIETSARLQLSGQLLKLCFEAKPSRKSKLELLRNYVQVSTSSADEPFRSGTWRHCAELAQLCLRNSSLPTAADRASQSLGEEYHSVLEILAGGLHHGTEDNLVVAGALYDAFVSRIQHEVNDGVGTAAVALSITEPLAERLQSPPSSSNGDAVTQYSTLLLRHAEHPKHRKTVEQARKTLWGVSTGPQKPSEFDPFNHLYKMIVSRLQWSYEALENLRGDLVIELSTEVGALVQRWPTSFTAVLLRKVQDGIAVWIRDSERKIAGDTDEAKGGRKAVYALWNIVMTTMEALPRHDHMLLKALEPLVTAGLRSERQSIVNRTIEMWNKSFGSQATLKYPPSVEKSLRRLRPIVDLGLPEFPDLPSDEELEAPPTFEDSQEDIVAETVSFESHGPPLVRRLEEGSISSPAQSVPTPSRRAQSSNSKAKAKLRHDDSQIDFTPIESSPMGGVSMDSQLLTDHQREVRERQHDTAAMFPDISSSPPKQLKNKNPELSAYGRPGQSYSIYEDAEPRSTPLLNLQEYAGQQEVPSSSPTPRSRKQGNAEEIAVAPYVTSSTTDHLSDTNIPSSPPDVDDENDLPGDPSVIKDSFVAHDRGVTGQSFGDLEELDEDVVAQLVGDVSNLSDTRPSMVQPPSSSASTSDDGSELDLASSEINEEVSQQLENEVIAQALRQSRTSSTTHGQALPDDTTIDGEQQGLRSAGMSGDELYDMPQHDEGVSSFDDMAAGLPQGTAGSFSQTVRNKINVDEAQDALSPTEKDTSSIDLPIRASPGKTRSLPQPAPSKAPVDETVVEDSFAAMDSERALQNGLKESMQPTQQPPHSKLNRKQSGSHRKRKSLTTIDDIKAKKRSKKDSSSAFELLQDGDSRATTDSDSDESILSNIQVDSFSTDEQMGEITSSSPKEAEDKRSPTPLSKHAPGGTSQSKSRKDAKPTEQASPSLRGSPRLSGVAPKSAPTQSRTRKSRLSQPQTTEPGAGETQNFTGHDDDGIGEVPARKRRKGRPSKSSTVRKSSQTSNSQSPAVGSRPGNAPGSSHSSPRTSFVQTEESTEDFGARGSRRSGLSQRKASGEVATQQKKRKRSYEKTEGAGSTTGPETQAGRQAAEGASQGSTAGRGHEDGNPQRPKAQPQSIIQRLRRLLADCKKVVLRQDDVAEIDKIMLEVKREVNAAAQRGDEQAGA</sequence>
<dbReference type="EMBL" id="JAJVCZ030000009">
    <property type="protein sequence ID" value="KAL0256637.1"/>
    <property type="molecule type" value="Genomic_DNA"/>
</dbReference>
<feature type="region of interest" description="Disordered" evidence="7">
    <location>
        <begin position="51"/>
        <end position="80"/>
    </location>
</feature>
<keyword evidence="6" id="KW-0131">Cell cycle</keyword>
<accession>A0ABR3C7M7</accession>
<feature type="region of interest" description="Disordered" evidence="7">
    <location>
        <begin position="1366"/>
        <end position="1878"/>
    </location>
</feature>
<reference evidence="9 10" key="1">
    <citation type="submission" date="2024-02" db="EMBL/GenBank/DDBJ databases">
        <title>De novo assembly and annotation of 12 fungi associated with fruit tree decline syndrome in Ontario, Canada.</title>
        <authorList>
            <person name="Sulman M."/>
            <person name="Ellouze W."/>
            <person name="Ilyukhin E."/>
        </authorList>
    </citation>
    <scope>NUCLEOTIDE SEQUENCE [LARGE SCALE GENOMIC DNA]</scope>
    <source>
        <strain evidence="9 10">FDS-637</strain>
    </source>
</reference>
<dbReference type="RefSeq" id="XP_066629666.1">
    <property type="nucleotide sequence ID" value="XM_066780437.1"/>
</dbReference>
<dbReference type="Pfam" id="PF12231">
    <property type="entry name" value="Rif1_N"/>
    <property type="match status" value="1"/>
</dbReference>
<keyword evidence="4" id="KW-0779">Telomere</keyword>
<comment type="subcellular location">
    <subcellularLocation>
        <location evidence="2">Chromosome</location>
        <location evidence="2">Telomere</location>
    </subcellularLocation>
    <subcellularLocation>
        <location evidence="1">Nucleus</location>
    </subcellularLocation>
</comment>
<feature type="region of interest" description="Disordered" evidence="7">
    <location>
        <begin position="1213"/>
        <end position="1334"/>
    </location>
</feature>
<feature type="region of interest" description="Disordered" evidence="7">
    <location>
        <begin position="1"/>
        <end position="25"/>
    </location>
</feature>
<dbReference type="InterPro" id="IPR016024">
    <property type="entry name" value="ARM-type_fold"/>
</dbReference>
<evidence type="ECO:0000256" key="7">
    <source>
        <dbReference type="SAM" id="MobiDB-lite"/>
    </source>
</evidence>
<feature type="compositionally biased region" description="Polar residues" evidence="7">
    <location>
        <begin position="1152"/>
        <end position="1173"/>
    </location>
</feature>
<feature type="compositionally biased region" description="Polar residues" evidence="7">
    <location>
        <begin position="1418"/>
        <end position="1429"/>
    </location>
</feature>
<dbReference type="SUPFAM" id="SSF48371">
    <property type="entry name" value="ARM repeat"/>
    <property type="match status" value="1"/>
</dbReference>
<name>A0ABR3C7M7_9PEZI</name>
<feature type="domain" description="Telomere-associated protein Rif1 N-terminal" evidence="8">
    <location>
        <begin position="158"/>
        <end position="533"/>
    </location>
</feature>
<feature type="compositionally biased region" description="Polar residues" evidence="7">
    <location>
        <begin position="1777"/>
        <end position="1792"/>
    </location>
</feature>
<feature type="region of interest" description="Disordered" evidence="7">
    <location>
        <begin position="1105"/>
        <end position="1125"/>
    </location>
</feature>
<feature type="compositionally biased region" description="Polar residues" evidence="7">
    <location>
        <begin position="1618"/>
        <end position="1648"/>
    </location>
</feature>
<feature type="compositionally biased region" description="Polar residues" evidence="7">
    <location>
        <begin position="1300"/>
        <end position="1314"/>
    </location>
</feature>
<feature type="compositionally biased region" description="Polar residues" evidence="7">
    <location>
        <begin position="1479"/>
        <end position="1489"/>
    </location>
</feature>
<feature type="region of interest" description="Disordered" evidence="7">
    <location>
        <begin position="93"/>
        <end position="116"/>
    </location>
</feature>